<evidence type="ECO:0000313" key="2">
    <source>
        <dbReference type="Proteomes" id="UP000221247"/>
    </source>
</evidence>
<dbReference type="EMBL" id="MF351863">
    <property type="protein sequence ID" value="ASR76122.1"/>
    <property type="molecule type" value="Genomic_DNA"/>
</dbReference>
<accession>A0A222YWM4</accession>
<evidence type="ECO:0000313" key="1">
    <source>
        <dbReference type="EMBL" id="ASR76122.1"/>
    </source>
</evidence>
<organism evidence="1 2">
    <name type="scientific">Synechococcus phage Bellamy</name>
    <dbReference type="NCBI Taxonomy" id="2023996"/>
    <lineage>
        <taxon>Viruses</taxon>
        <taxon>Duplodnaviria</taxon>
        <taxon>Heunggongvirae</taxon>
        <taxon>Uroviricota</taxon>
        <taxon>Caudoviricetes</taxon>
        <taxon>Pantevenvirales</taxon>
        <taxon>Kyanoviridae</taxon>
        <taxon>Bellamyvirus</taxon>
        <taxon>Bellamyvirus bellamy</taxon>
    </lineage>
</organism>
<reference evidence="1 2" key="1">
    <citation type="submission" date="2017-06" db="EMBL/GenBank/DDBJ databases">
        <authorList>
            <person name="Kim H.J."/>
            <person name="Triplett B.A."/>
        </authorList>
    </citation>
    <scope>NUCLEOTIDE SEQUENCE [LARGE SCALE GENOMIC DNA]</scope>
</reference>
<name>A0A222YWM4_9CAUD</name>
<gene>
    <name evidence="1" type="primary">77</name>
    <name evidence="1" type="ORF">PBI_BELLAMY_77</name>
</gene>
<dbReference type="Proteomes" id="UP000221247">
    <property type="component" value="Segment"/>
</dbReference>
<dbReference type="KEGG" id="vg:54981407"/>
<protein>
    <submittedName>
        <fullName evidence="1">Uncharacterized protein</fullName>
    </submittedName>
</protein>
<dbReference type="GeneID" id="54981407"/>
<dbReference type="RefSeq" id="YP_009791234.1">
    <property type="nucleotide sequence ID" value="NC_047838.1"/>
</dbReference>
<sequence>MMNLLELPPDFIHEPPEGYAYEVKPFKRNVVAIWLQHPDHYNFSSDRVSTIWGFYNTKSRTYSAPVNATKCGDQVDIKDTRPYTAMQLNLNPLMAAFS</sequence>
<keyword evidence="2" id="KW-1185">Reference proteome</keyword>
<proteinExistence type="predicted"/>